<dbReference type="PANTHER" id="PTHR13645">
    <property type="entry name" value="DEFENSIN"/>
    <property type="match status" value="1"/>
</dbReference>
<organism evidence="5">
    <name type="scientific">Myrmica scabrinodis</name>
    <dbReference type="NCBI Taxonomy" id="207696"/>
    <lineage>
        <taxon>Eukaryota</taxon>
        <taxon>Metazoa</taxon>
        <taxon>Ecdysozoa</taxon>
        <taxon>Arthropoda</taxon>
        <taxon>Hexapoda</taxon>
        <taxon>Insecta</taxon>
        <taxon>Pterygota</taxon>
        <taxon>Neoptera</taxon>
        <taxon>Endopterygota</taxon>
        <taxon>Hymenoptera</taxon>
        <taxon>Apocrita</taxon>
        <taxon>Aculeata</taxon>
        <taxon>Formicoidea</taxon>
        <taxon>Formicidae</taxon>
        <taxon>Myrmicinae</taxon>
        <taxon>Myrmica</taxon>
    </lineage>
</organism>
<dbReference type="InterPro" id="IPR036574">
    <property type="entry name" value="Scorpion_toxin-like_sf"/>
</dbReference>
<dbReference type="PROSITE" id="PS51378">
    <property type="entry name" value="INVERT_DEFENSINS"/>
    <property type="match status" value="1"/>
</dbReference>
<dbReference type="GO" id="GO:0006959">
    <property type="term" value="P:humoral immune response"/>
    <property type="evidence" value="ECO:0007669"/>
    <property type="project" value="TreeGrafter"/>
</dbReference>
<name>B9TXS7_9HYME</name>
<accession>B9TXS7</accession>
<evidence type="ECO:0000256" key="2">
    <source>
        <dbReference type="ARBA" id="ARBA00022525"/>
    </source>
</evidence>
<dbReference type="GO" id="GO:0042742">
    <property type="term" value="P:defense response to bacterium"/>
    <property type="evidence" value="ECO:0007669"/>
    <property type="project" value="TreeGrafter"/>
</dbReference>
<evidence type="ECO:0000313" key="5">
    <source>
        <dbReference type="EMBL" id="ACB46524.1"/>
    </source>
</evidence>
<dbReference type="Gene3D" id="3.30.30.10">
    <property type="entry name" value="Knottin, scorpion toxin-like"/>
    <property type="match status" value="1"/>
</dbReference>
<keyword evidence="2" id="KW-0964">Secreted</keyword>
<dbReference type="SUPFAM" id="SSF57095">
    <property type="entry name" value="Scorpion toxin-like"/>
    <property type="match status" value="1"/>
</dbReference>
<dbReference type="PANTHER" id="PTHR13645:SF0">
    <property type="entry name" value="DEFENSIN"/>
    <property type="match status" value="1"/>
</dbReference>
<evidence type="ECO:0000256" key="1">
    <source>
        <dbReference type="ARBA" id="ARBA00004613"/>
    </source>
</evidence>
<comment type="subcellular location">
    <subcellularLocation>
        <location evidence="1">Secreted</location>
    </subcellularLocation>
</comment>
<evidence type="ECO:0000256" key="3">
    <source>
        <dbReference type="ARBA" id="ARBA00023157"/>
    </source>
</evidence>
<feature type="non-terminal residue" evidence="5">
    <location>
        <position position="82"/>
    </location>
</feature>
<dbReference type="EMBL" id="EU401750">
    <property type="protein sequence ID" value="ACB46524.1"/>
    <property type="molecule type" value="Genomic_DNA"/>
</dbReference>
<sequence>LLVVAAVAFAYPYNDQDELGPLYELQKSLELAPAEEHHRERRFTCDFLSGFGVSHSACATHCYAKLKGGGSCNSKGVCVCRK</sequence>
<dbReference type="InterPro" id="IPR001542">
    <property type="entry name" value="Defensin_invertebrate/fungal"/>
</dbReference>
<feature type="non-terminal residue" evidence="5">
    <location>
        <position position="1"/>
    </location>
</feature>
<protein>
    <submittedName>
        <fullName evidence="5">Defensin</fullName>
    </submittedName>
</protein>
<dbReference type="AlphaFoldDB" id="B9TXS7"/>
<evidence type="ECO:0000259" key="4">
    <source>
        <dbReference type="PROSITE" id="PS51378"/>
    </source>
</evidence>
<feature type="domain" description="Invertebrate defensins family profile" evidence="4">
    <location>
        <begin position="42"/>
        <end position="82"/>
    </location>
</feature>
<keyword evidence="3" id="KW-1015">Disulfide bond</keyword>
<reference evidence="5" key="1">
    <citation type="journal article" date="2008" name="J. Mol. Evol.">
        <title>Selection on an antimicrobial peptide defensin in ants.</title>
        <authorList>
            <person name="Viljakainen L."/>
            <person name="Pamilo P."/>
        </authorList>
    </citation>
    <scope>NUCLEOTIDE SEQUENCE</scope>
</reference>
<proteinExistence type="predicted"/>
<dbReference type="Pfam" id="PF01097">
    <property type="entry name" value="Defensin_2"/>
    <property type="match status" value="1"/>
</dbReference>
<dbReference type="CDD" id="cd21806">
    <property type="entry name" value="DEFL_defensin-like"/>
    <property type="match status" value="1"/>
</dbReference>
<dbReference type="GO" id="GO:0005615">
    <property type="term" value="C:extracellular space"/>
    <property type="evidence" value="ECO:0007669"/>
    <property type="project" value="TreeGrafter"/>
</dbReference>